<protein>
    <submittedName>
        <fullName evidence="1">Uncharacterized protein</fullName>
    </submittedName>
</protein>
<accession>A0A8B5Y9F8</accession>
<dbReference type="AlphaFoldDB" id="A0A8B5Y9F8"/>
<name>A0A8B5Y9F8_BACLI</name>
<evidence type="ECO:0000313" key="2">
    <source>
        <dbReference type="Proteomes" id="UP000435910"/>
    </source>
</evidence>
<reference evidence="1 2" key="1">
    <citation type="submission" date="2019-06" db="EMBL/GenBank/DDBJ databases">
        <title>Genome sequence analysis of &gt;100 Bacillus licheniformis strains suggests intrinsic resistance to this species.</title>
        <authorList>
            <person name="Wels M."/>
            <person name="Siezen R.J."/>
            <person name="Johansen E."/>
            <person name="Stuer-Lauridsen B."/>
            <person name="Bjerre K."/>
            <person name="Nielsen B.K.K."/>
        </authorList>
    </citation>
    <scope>NUCLEOTIDE SEQUENCE [LARGE SCALE GENOMIC DNA]</scope>
    <source>
        <strain evidence="1 2">BAC-16736</strain>
    </source>
</reference>
<dbReference type="Proteomes" id="UP000435910">
    <property type="component" value="Unassembled WGS sequence"/>
</dbReference>
<proteinExistence type="predicted"/>
<sequence>MVFFCRISYNLMMDMISAFFLAVRHKKGYISAQFSHIG</sequence>
<organism evidence="1 2">
    <name type="scientific">Bacillus licheniformis</name>
    <dbReference type="NCBI Taxonomy" id="1402"/>
    <lineage>
        <taxon>Bacteria</taxon>
        <taxon>Bacillati</taxon>
        <taxon>Bacillota</taxon>
        <taxon>Bacilli</taxon>
        <taxon>Bacillales</taxon>
        <taxon>Bacillaceae</taxon>
        <taxon>Bacillus</taxon>
    </lineage>
</organism>
<comment type="caution">
    <text evidence="1">The sequence shown here is derived from an EMBL/GenBank/DDBJ whole genome shotgun (WGS) entry which is preliminary data.</text>
</comment>
<gene>
    <name evidence="1" type="ORF">CHCC16736_1500</name>
</gene>
<dbReference type="EMBL" id="NILC01000028">
    <property type="protein sequence ID" value="TWL23792.1"/>
    <property type="molecule type" value="Genomic_DNA"/>
</dbReference>
<evidence type="ECO:0000313" key="1">
    <source>
        <dbReference type="EMBL" id="TWL23792.1"/>
    </source>
</evidence>